<organism evidence="8">
    <name type="scientific">Marsilea crenata</name>
    <name type="common">Nardoo</name>
    <name type="synonym">Dwarf four leaf clover</name>
    <dbReference type="NCBI Taxonomy" id="388472"/>
    <lineage>
        <taxon>Eukaryota</taxon>
        <taxon>Viridiplantae</taxon>
        <taxon>Streptophyta</taxon>
        <taxon>Embryophyta</taxon>
        <taxon>Tracheophyta</taxon>
        <taxon>Polypodiopsida</taxon>
        <taxon>Polypodiidae</taxon>
        <taxon>Salviniales</taxon>
        <taxon>Marsileaceae</taxon>
        <taxon>Marsilea</taxon>
    </lineage>
</organism>
<keyword evidence="2 6" id="KW-0812">Transmembrane</keyword>
<dbReference type="PANTHER" id="PTHR30071">
    <property type="entry name" value="HEME EXPORTER PROTEIN C"/>
    <property type="match status" value="1"/>
</dbReference>
<evidence type="ECO:0000256" key="1">
    <source>
        <dbReference type="ARBA" id="ARBA00004141"/>
    </source>
</evidence>
<dbReference type="GO" id="GO:0005886">
    <property type="term" value="C:plasma membrane"/>
    <property type="evidence" value="ECO:0007669"/>
    <property type="project" value="TreeGrafter"/>
</dbReference>
<dbReference type="GeneID" id="16694080"/>
<proteinExistence type="inferred from homology"/>
<comment type="similarity">
    <text evidence="6">Belongs to the CcmF/CycK/Ccl1/NrfE/CcsA family.</text>
</comment>
<comment type="subunit">
    <text evidence="6">May interact with Ccs1.</text>
</comment>
<evidence type="ECO:0000259" key="7">
    <source>
        <dbReference type="Pfam" id="PF01578"/>
    </source>
</evidence>
<feature type="transmembrane region" description="Helical" evidence="6">
    <location>
        <begin position="264"/>
        <end position="279"/>
    </location>
</feature>
<dbReference type="GO" id="GO:0009535">
    <property type="term" value="C:chloroplast thylakoid membrane"/>
    <property type="evidence" value="ECO:0007669"/>
    <property type="project" value="UniProtKB-SubCell"/>
</dbReference>
<keyword evidence="6" id="KW-0793">Thylakoid</keyword>
<comment type="subcellular location">
    <subcellularLocation>
        <location evidence="1">Membrane</location>
        <topology evidence="1">Multi-pass membrane protein</topology>
    </subcellularLocation>
    <subcellularLocation>
        <location evidence="6">Plastid</location>
        <location evidence="6">Chloroplast thylakoid membrane</location>
        <topology evidence="6">Multi-pass membrane protein</topology>
    </subcellularLocation>
</comment>
<dbReference type="GO" id="GO:0020037">
    <property type="term" value="F:heme binding"/>
    <property type="evidence" value="ECO:0007669"/>
    <property type="project" value="InterPro"/>
</dbReference>
<reference evidence="8" key="1">
    <citation type="journal article" date="2013" name="Genome Biol. Evol.">
        <title>Plastome sequences of Lygodium japonicum and Marsilea crenata reveal the genome organization transformation from basal ferns to core leptosporangiates.</title>
        <authorList>
            <person name="Gao L."/>
            <person name="Wang B."/>
            <person name="Wang Z.W."/>
            <person name="Zhou Y."/>
            <person name="Su Y.J."/>
            <person name="Wang T."/>
        </authorList>
    </citation>
    <scope>NUCLEOTIDE SEQUENCE</scope>
</reference>
<comment type="function">
    <text evidence="6">Required during biogenesis of c-type cytochromes (cytochrome c6 and cytochrome f) at the step of heme attachment.</text>
</comment>
<feature type="transmembrane region" description="Helical" evidence="6">
    <location>
        <begin position="143"/>
        <end position="164"/>
    </location>
</feature>
<protein>
    <recommendedName>
        <fullName evidence="6">Cytochrome c biogenesis protein CcsA</fullName>
    </recommendedName>
</protein>
<keyword evidence="4 6" id="KW-1133">Transmembrane helix</keyword>
<evidence type="ECO:0000256" key="5">
    <source>
        <dbReference type="ARBA" id="ARBA00023136"/>
    </source>
</evidence>
<feature type="transmembrane region" description="Helical" evidence="6">
    <location>
        <begin position="39"/>
        <end position="57"/>
    </location>
</feature>
<geneLocation type="chloroplast" evidence="8"/>
<dbReference type="HAMAP" id="MF_01391">
    <property type="entry name" value="CytC_CcsA"/>
    <property type="match status" value="1"/>
</dbReference>
<name>S4UET5_MARCR</name>
<dbReference type="GO" id="GO:0017004">
    <property type="term" value="P:cytochrome complex assembly"/>
    <property type="evidence" value="ECO:0007669"/>
    <property type="project" value="UniProtKB-UniRule"/>
</dbReference>
<keyword evidence="5 6" id="KW-0472">Membrane</keyword>
<feature type="transmembrane region" description="Helical" evidence="6">
    <location>
        <begin position="69"/>
        <end position="87"/>
    </location>
</feature>
<evidence type="ECO:0000313" key="8">
    <source>
        <dbReference type="EMBL" id="AGI51469.1"/>
    </source>
</evidence>
<dbReference type="EMBL" id="KC536646">
    <property type="protein sequence ID" value="AGI51469.1"/>
    <property type="molecule type" value="Genomic_DNA"/>
</dbReference>
<feature type="domain" description="Cytochrome c assembly protein" evidence="7">
    <location>
        <begin position="67"/>
        <end position="316"/>
    </location>
</feature>
<dbReference type="NCBIfam" id="TIGR03144">
    <property type="entry name" value="cytochr_II_ccsB"/>
    <property type="match status" value="1"/>
</dbReference>
<keyword evidence="8" id="KW-0150">Chloroplast</keyword>
<keyword evidence="8" id="KW-0934">Plastid</keyword>
<evidence type="ECO:0000256" key="3">
    <source>
        <dbReference type="ARBA" id="ARBA00022748"/>
    </source>
</evidence>
<feature type="transmembrane region" description="Helical" evidence="6">
    <location>
        <begin position="226"/>
        <end position="249"/>
    </location>
</feature>
<dbReference type="Pfam" id="PF01578">
    <property type="entry name" value="Cytochrom_C_asm"/>
    <property type="match status" value="1"/>
</dbReference>
<feature type="transmembrane region" description="Helical" evidence="6">
    <location>
        <begin position="9"/>
        <end position="27"/>
    </location>
</feature>
<evidence type="ECO:0000256" key="6">
    <source>
        <dbReference type="HAMAP-Rule" id="MF_01391"/>
    </source>
</evidence>
<evidence type="ECO:0000256" key="4">
    <source>
        <dbReference type="ARBA" id="ARBA00022989"/>
    </source>
</evidence>
<dbReference type="InterPro" id="IPR045062">
    <property type="entry name" value="Cyt_c_biogenesis_CcsA/CcmC"/>
</dbReference>
<dbReference type="PANTHER" id="PTHR30071:SF1">
    <property type="entry name" value="CYTOCHROME B_B6 PROTEIN-RELATED"/>
    <property type="match status" value="1"/>
</dbReference>
<dbReference type="InterPro" id="IPR017562">
    <property type="entry name" value="Cyt_c_biogenesis_CcsA"/>
</dbReference>
<sequence length="323" mass="36093">MIYIDIERICAHISFLTLFSVTLAHWVAPTDRPHKLNGLRGKGMTVAFICTTVFMLLRWIQTKHLPLSNLYESSMFLSWSFSLFYVATRVGNSNDWSGAVVAPGAMLTHAFATSGLPEDMQQSTQLVPASQSHWLMMHVSMMLLSYATPLCGSLSAISFSIIYFDRGGRISNSESSNRFSYDGGVASMGMTGANHNKENTNAEKAFFYSLSLNLRKCKLINQLDQWAYRTISLGFSFLTIGILSGAVWANEAWGSYWSWDPKETWALVTWLIYAIYLHTKITKSWGREGPAAVASTGSFLVRIRFLGVNLSGIGLHNYGWLTQ</sequence>
<dbReference type="InterPro" id="IPR002541">
    <property type="entry name" value="Cyt_c_assembly"/>
</dbReference>
<dbReference type="RefSeq" id="YP_008474613.1">
    <property type="nucleotide sequence ID" value="NC_022137.1"/>
</dbReference>
<gene>
    <name evidence="6 8" type="primary">ccsA</name>
</gene>
<accession>S4UET5</accession>
<evidence type="ECO:0000256" key="2">
    <source>
        <dbReference type="ARBA" id="ARBA00022692"/>
    </source>
</evidence>
<keyword evidence="3 6" id="KW-0201">Cytochrome c-type biogenesis</keyword>
<dbReference type="AlphaFoldDB" id="S4UET5"/>